<dbReference type="Gene3D" id="3.40.50.2060">
    <property type="match status" value="1"/>
</dbReference>
<gene>
    <name evidence="3" type="ORF">DMC30DRAFT_369890</name>
</gene>
<dbReference type="Proteomes" id="UP000311382">
    <property type="component" value="Unassembled WGS sequence"/>
</dbReference>
<dbReference type="InterPro" id="IPR027482">
    <property type="entry name" value="Sec1-like_dom2"/>
</dbReference>
<dbReference type="STRING" id="5288.A0A5C5FN05"/>
<sequence length="724" mass="77987">MDCLKAVQAYVDKAVTSAPGIKVLLLDSDTVASPPRPALTPIVSLATTQSHLLSHEVYLTDRVDNPARHAPAPSLASPSAPAGAYPPTAGASSRAPERLPHLRCVCLVRPTDDSVEACARELREGRFGGYWLYFTNVLSKAQIEKLAEADEHELVREVQEYFCDFAPLTSSHFSLNILPTPLHPSATQRVMPLYGSTPSTFSAHSPALSRHLEGLTALLLSLKKRPIVRFERMSGMARALGEALVGSMNAPAHGGESLWDFRKTATAPLLLILDRRNDPVTPLLTQWTYQAMVHELLGITNGRVSLGDAPDVRDDMKEIVLSPEQDPFFAQNLYDNFGDLGAHLSAYVQDYSTRSATSQAGKIETVADMKRFIEEYPEFRKLGSNVSKHVALVGELSRLVNARGLLQVSELEQSLASNESHGPDLRAVREAISAPEIPPEAKLRLAILYALRYQKAPGQQISGVVELLKAQGVAEAEMVNVMLAFAGADQRQDDLFGNENFFSKGKSALKGLKGVENVYTQHTPHLAETLDLLLKGKLRESSYPFVDGQGVGPQGMSRPQDIILFIIGGTTFEEARHVAQLNERFAAGQGLVGSVGPAGQVPSGTRVLLGGTCVHNSRSFLEMVRDAAFAFGPSFGVAPPTAPLSASTSSSAPPATNATAGARPAQQQQQQQPRDTFALNLGPVSLNVGGQAGNAIELGVDAARDGLRDVWGRVRERVEGVRLT</sequence>
<dbReference type="GO" id="GO:0016192">
    <property type="term" value="P:vesicle-mediated transport"/>
    <property type="evidence" value="ECO:0007669"/>
    <property type="project" value="InterPro"/>
</dbReference>
<dbReference type="InterPro" id="IPR043127">
    <property type="entry name" value="Sec-1-like_dom3a"/>
</dbReference>
<keyword evidence="4" id="KW-1185">Reference proteome</keyword>
<feature type="compositionally biased region" description="Low complexity" evidence="2">
    <location>
        <begin position="643"/>
        <end position="672"/>
    </location>
</feature>
<evidence type="ECO:0000313" key="3">
    <source>
        <dbReference type="EMBL" id="TNY17324.1"/>
    </source>
</evidence>
<dbReference type="SUPFAM" id="SSF56815">
    <property type="entry name" value="Sec1/munc18-like (SM) proteins"/>
    <property type="match status" value="1"/>
</dbReference>
<dbReference type="InterPro" id="IPR043154">
    <property type="entry name" value="Sec-1-like_dom1"/>
</dbReference>
<feature type="region of interest" description="Disordered" evidence="2">
    <location>
        <begin position="68"/>
        <end position="95"/>
    </location>
</feature>
<feature type="region of interest" description="Disordered" evidence="2">
    <location>
        <begin position="641"/>
        <end position="673"/>
    </location>
</feature>
<dbReference type="Gene3D" id="1.25.40.60">
    <property type="match status" value="1"/>
</dbReference>
<protein>
    <submittedName>
        <fullName evidence="3">Sec1-like protein</fullName>
    </submittedName>
</protein>
<dbReference type="OrthoDB" id="10266265at2759"/>
<dbReference type="PANTHER" id="PTHR11679">
    <property type="entry name" value="VESICLE PROTEIN SORTING-ASSOCIATED"/>
    <property type="match status" value="1"/>
</dbReference>
<dbReference type="Gene3D" id="3.40.50.1910">
    <property type="match status" value="1"/>
</dbReference>
<reference evidence="3 4" key="1">
    <citation type="submission" date="2019-03" db="EMBL/GenBank/DDBJ databases">
        <title>Rhodosporidium diobovatum UCD-FST 08-225 genome sequencing, assembly, and annotation.</title>
        <authorList>
            <person name="Fakankun I.U."/>
            <person name="Fristensky B."/>
            <person name="Levin D.B."/>
        </authorList>
    </citation>
    <scope>NUCLEOTIDE SEQUENCE [LARGE SCALE GENOMIC DNA]</scope>
    <source>
        <strain evidence="3 4">UCD-FST 08-225</strain>
    </source>
</reference>
<name>A0A5C5FN05_9BASI</name>
<evidence type="ECO:0000256" key="2">
    <source>
        <dbReference type="SAM" id="MobiDB-lite"/>
    </source>
</evidence>
<organism evidence="3 4">
    <name type="scientific">Rhodotorula diobovata</name>
    <dbReference type="NCBI Taxonomy" id="5288"/>
    <lineage>
        <taxon>Eukaryota</taxon>
        <taxon>Fungi</taxon>
        <taxon>Dikarya</taxon>
        <taxon>Basidiomycota</taxon>
        <taxon>Pucciniomycotina</taxon>
        <taxon>Microbotryomycetes</taxon>
        <taxon>Sporidiobolales</taxon>
        <taxon>Sporidiobolaceae</taxon>
        <taxon>Rhodotorula</taxon>
    </lineage>
</organism>
<dbReference type="EMBL" id="SOZI01000215">
    <property type="protein sequence ID" value="TNY17324.1"/>
    <property type="molecule type" value="Genomic_DNA"/>
</dbReference>
<dbReference type="InterPro" id="IPR001619">
    <property type="entry name" value="Sec1-like"/>
</dbReference>
<dbReference type="AlphaFoldDB" id="A0A5C5FN05"/>
<comment type="similarity">
    <text evidence="1">Belongs to the STXBP/unc-18/SEC1 family.</text>
</comment>
<dbReference type="Gene3D" id="3.90.830.10">
    <property type="entry name" value="Syntaxin Binding Protein 1, Chain A, domain 2"/>
    <property type="match status" value="1"/>
</dbReference>
<dbReference type="PIRSF" id="PIRSF005715">
    <property type="entry name" value="VPS45_Sec1"/>
    <property type="match status" value="1"/>
</dbReference>
<evidence type="ECO:0000313" key="4">
    <source>
        <dbReference type="Proteomes" id="UP000311382"/>
    </source>
</evidence>
<feature type="compositionally biased region" description="Low complexity" evidence="2">
    <location>
        <begin position="68"/>
        <end position="93"/>
    </location>
</feature>
<evidence type="ECO:0000256" key="1">
    <source>
        <dbReference type="ARBA" id="ARBA00009884"/>
    </source>
</evidence>
<accession>A0A5C5FN05</accession>
<dbReference type="Pfam" id="PF00995">
    <property type="entry name" value="Sec1"/>
    <property type="match status" value="1"/>
</dbReference>
<proteinExistence type="inferred from homology"/>
<dbReference type="InterPro" id="IPR036045">
    <property type="entry name" value="Sec1-like_sf"/>
</dbReference>
<comment type="caution">
    <text evidence="3">The sequence shown here is derived from an EMBL/GenBank/DDBJ whole genome shotgun (WGS) entry which is preliminary data.</text>
</comment>